<dbReference type="EMBL" id="JACHIA010000012">
    <property type="protein sequence ID" value="MBB6072001.1"/>
    <property type="molecule type" value="Genomic_DNA"/>
</dbReference>
<comment type="function">
    <text evidence="7">This protein is part of the stalk that links CF(0) to CF(1). It either transmits conformational changes from CF(0) to CF(1) or is implicated in proton conduction.</text>
</comment>
<dbReference type="Pfam" id="PF00213">
    <property type="entry name" value="OSCP"/>
    <property type="match status" value="1"/>
</dbReference>
<dbReference type="HAMAP" id="MF_01416">
    <property type="entry name" value="ATP_synth_delta_bact"/>
    <property type="match status" value="1"/>
</dbReference>
<proteinExistence type="inferred from homology"/>
<dbReference type="NCBIfam" id="TIGR01145">
    <property type="entry name" value="ATP_synt_delta"/>
    <property type="match status" value="1"/>
</dbReference>
<dbReference type="InterPro" id="IPR000711">
    <property type="entry name" value="ATPase_OSCP/dsu"/>
</dbReference>
<protein>
    <recommendedName>
        <fullName evidence="7">ATP synthase subunit delta</fullName>
    </recommendedName>
    <alternativeName>
        <fullName evidence="7">ATP synthase F(1) sector subunit delta</fullName>
    </alternativeName>
    <alternativeName>
        <fullName evidence="7">F-type ATPase subunit delta</fullName>
        <shortName evidence="7">F-ATPase subunit delta</shortName>
    </alternativeName>
</protein>
<dbReference type="PRINTS" id="PR00125">
    <property type="entry name" value="ATPASEDELTA"/>
</dbReference>
<dbReference type="AlphaFoldDB" id="A0A841H1P7"/>
<dbReference type="GO" id="GO:0005886">
    <property type="term" value="C:plasma membrane"/>
    <property type="evidence" value="ECO:0007669"/>
    <property type="project" value="UniProtKB-SubCell"/>
</dbReference>
<keyword evidence="7" id="KW-0139">CF(1)</keyword>
<dbReference type="InterPro" id="IPR026015">
    <property type="entry name" value="ATP_synth_OSCP/delta_N_sf"/>
</dbReference>
<evidence type="ECO:0000256" key="5">
    <source>
        <dbReference type="ARBA" id="ARBA00023136"/>
    </source>
</evidence>
<reference evidence="8 9" key="1">
    <citation type="submission" date="2020-08" db="EMBL/GenBank/DDBJ databases">
        <title>Genomic Encyclopedia of Type Strains, Phase IV (KMG-IV): sequencing the most valuable type-strain genomes for metagenomic binning, comparative biology and taxonomic classification.</title>
        <authorList>
            <person name="Goeker M."/>
        </authorList>
    </citation>
    <scope>NUCLEOTIDE SEQUENCE [LARGE SCALE GENOMIC DNA]</scope>
    <source>
        <strain evidence="8 9">DSM 29007</strain>
    </source>
</reference>
<comment type="similarity">
    <text evidence="7">Belongs to the ATPase delta chain family.</text>
</comment>
<name>A0A841H1P7_9BACT</name>
<comment type="subcellular location">
    <subcellularLocation>
        <location evidence="7">Cell membrane</location>
        <topology evidence="7">Peripheral membrane protein</topology>
    </subcellularLocation>
    <subcellularLocation>
        <location evidence="1">Membrane</location>
    </subcellularLocation>
</comment>
<sequence>MRAELISRNYAETLLALAERNGGDAAVQQFGAAMEDVAGLLNQDPRVRQFMETPRVTLDQRKTALTAALRGRVPELVLRFLLVVVEKRRGALLGEIGQQYQALVDERMGRVRVAVTLSHAPDAALEEEIRRGLEARMGTAVIPTFTVDPELLGGMVVRVGDDVLDGSVRTRASRLRRAMMAADLPPLAAPAAV</sequence>
<organism evidence="8 9">
    <name type="scientific">Longimicrobium terrae</name>
    <dbReference type="NCBI Taxonomy" id="1639882"/>
    <lineage>
        <taxon>Bacteria</taxon>
        <taxon>Pseudomonadati</taxon>
        <taxon>Gemmatimonadota</taxon>
        <taxon>Longimicrobiia</taxon>
        <taxon>Longimicrobiales</taxon>
        <taxon>Longimicrobiaceae</taxon>
        <taxon>Longimicrobium</taxon>
    </lineage>
</organism>
<keyword evidence="4 7" id="KW-0406">Ion transport</keyword>
<evidence type="ECO:0000256" key="1">
    <source>
        <dbReference type="ARBA" id="ARBA00004370"/>
    </source>
</evidence>
<dbReference type="Gene3D" id="1.10.520.20">
    <property type="entry name" value="N-terminal domain of the delta subunit of the F1F0-ATP synthase"/>
    <property type="match status" value="1"/>
</dbReference>
<gene>
    <name evidence="7" type="primary">atpH</name>
    <name evidence="8" type="ORF">HNQ61_003662</name>
</gene>
<keyword evidence="3 7" id="KW-0375">Hydrogen ion transport</keyword>
<evidence type="ECO:0000256" key="2">
    <source>
        <dbReference type="ARBA" id="ARBA00022448"/>
    </source>
</evidence>
<evidence type="ECO:0000256" key="7">
    <source>
        <dbReference type="HAMAP-Rule" id="MF_01416"/>
    </source>
</evidence>
<evidence type="ECO:0000256" key="6">
    <source>
        <dbReference type="ARBA" id="ARBA00023310"/>
    </source>
</evidence>
<keyword evidence="2 7" id="KW-0813">Transport</keyword>
<keyword evidence="5 7" id="KW-0472">Membrane</keyword>
<evidence type="ECO:0000313" key="8">
    <source>
        <dbReference type="EMBL" id="MBB6072001.1"/>
    </source>
</evidence>
<dbReference type="GO" id="GO:0045259">
    <property type="term" value="C:proton-transporting ATP synthase complex"/>
    <property type="evidence" value="ECO:0007669"/>
    <property type="project" value="UniProtKB-KW"/>
</dbReference>
<dbReference type="GO" id="GO:0046933">
    <property type="term" value="F:proton-transporting ATP synthase activity, rotational mechanism"/>
    <property type="evidence" value="ECO:0007669"/>
    <property type="project" value="UniProtKB-UniRule"/>
</dbReference>
<dbReference type="Proteomes" id="UP000582837">
    <property type="component" value="Unassembled WGS sequence"/>
</dbReference>
<dbReference type="PANTHER" id="PTHR11910">
    <property type="entry name" value="ATP SYNTHASE DELTA CHAIN"/>
    <property type="match status" value="1"/>
</dbReference>
<keyword evidence="7" id="KW-1003">Cell membrane</keyword>
<evidence type="ECO:0000256" key="3">
    <source>
        <dbReference type="ARBA" id="ARBA00022781"/>
    </source>
</evidence>
<comment type="caution">
    <text evidence="8">The sequence shown here is derived from an EMBL/GenBank/DDBJ whole genome shotgun (WGS) entry which is preliminary data.</text>
</comment>
<evidence type="ECO:0000313" key="9">
    <source>
        <dbReference type="Proteomes" id="UP000582837"/>
    </source>
</evidence>
<keyword evidence="9" id="KW-1185">Reference proteome</keyword>
<dbReference type="SUPFAM" id="SSF47928">
    <property type="entry name" value="N-terminal domain of the delta subunit of the F1F0-ATP synthase"/>
    <property type="match status" value="1"/>
</dbReference>
<keyword evidence="6 7" id="KW-0066">ATP synthesis</keyword>
<accession>A0A841H1P7</accession>
<comment type="function">
    <text evidence="7">F(1)F(0) ATP synthase produces ATP from ADP in the presence of a proton or sodium gradient. F-type ATPases consist of two structural domains, F(1) containing the extramembraneous catalytic core and F(0) containing the membrane proton channel, linked together by a central stalk and a peripheral stalk. During catalysis, ATP synthesis in the catalytic domain of F(1) is coupled via a rotary mechanism of the central stalk subunits to proton translocation.</text>
</comment>
<evidence type="ECO:0000256" key="4">
    <source>
        <dbReference type="ARBA" id="ARBA00023065"/>
    </source>
</evidence>
<dbReference type="RefSeq" id="WP_170034840.1">
    <property type="nucleotide sequence ID" value="NZ_JABDTL010000001.1"/>
</dbReference>